<dbReference type="GO" id="GO:0005524">
    <property type="term" value="F:ATP binding"/>
    <property type="evidence" value="ECO:0007669"/>
    <property type="project" value="UniProtKB-KW"/>
</dbReference>
<organism evidence="6">
    <name type="scientific">uncultured organism</name>
    <dbReference type="NCBI Taxonomy" id="155900"/>
    <lineage>
        <taxon>unclassified sequences</taxon>
        <taxon>environmental samples</taxon>
    </lineage>
</organism>
<feature type="domain" description="ABC transporter" evidence="5">
    <location>
        <begin position="70"/>
        <end position="315"/>
    </location>
</feature>
<accession>A0A5B8RIU2</accession>
<dbReference type="InterPro" id="IPR003439">
    <property type="entry name" value="ABC_transporter-like_ATP-bd"/>
</dbReference>
<gene>
    <name evidence="6" type="primary">rbsA_3</name>
    <name evidence="6" type="ORF">KBTEX_03815</name>
</gene>
<name>A0A5B8RIU2_9ZZZZ</name>
<evidence type="ECO:0000256" key="3">
    <source>
        <dbReference type="ARBA" id="ARBA00022741"/>
    </source>
</evidence>
<protein>
    <submittedName>
        <fullName evidence="6">Ribose import ATP-binding protein RbsA</fullName>
        <ecNumber evidence="6">3.6.3.17</ecNumber>
    </submittedName>
</protein>
<evidence type="ECO:0000256" key="2">
    <source>
        <dbReference type="ARBA" id="ARBA00022737"/>
    </source>
</evidence>
<keyword evidence="4 6" id="KW-0067">ATP-binding</keyword>
<dbReference type="Gene3D" id="3.40.50.300">
    <property type="entry name" value="P-loop containing nucleotide triphosphate hydrolases"/>
    <property type="match status" value="2"/>
</dbReference>
<dbReference type="SUPFAM" id="SSF52540">
    <property type="entry name" value="P-loop containing nucleoside triphosphate hydrolases"/>
    <property type="match status" value="2"/>
</dbReference>
<dbReference type="EMBL" id="MN079255">
    <property type="protein sequence ID" value="QEA07464.1"/>
    <property type="molecule type" value="Genomic_DNA"/>
</dbReference>
<dbReference type="AlphaFoldDB" id="A0A5B8RIU2"/>
<dbReference type="PROSITE" id="PS00211">
    <property type="entry name" value="ABC_TRANSPORTER_1"/>
    <property type="match status" value="1"/>
</dbReference>
<dbReference type="InterPro" id="IPR027417">
    <property type="entry name" value="P-loop_NTPase"/>
</dbReference>
<keyword evidence="1" id="KW-0813">Transport</keyword>
<sequence length="321" mass="35062">MASLKDAGSGVIWITHRLEELYQITDQVTVMRDGRFVESRPTASLERDEIIRLMTGRQIADSEAPDPAHIGSENRLVISDLHTAGGLKGLSMAVRAGEVVGLGGLAGSGVEEIGRALYGLHPVTRGEIELLGRPFRPRDLRPHRLARQGIFYLPGDRQSEGIVDVRPVSENATLSSLDALGRMGFLHRLNERRTVADYVQRLRVSTPSAAQPIKLLSGGNQQKVLFARGMLTEPQLFILEEPTQGVDVGSKADIYAVTRELAEAGAAVIVISTDTRELLTVCHRIIAISQGRMSREFTQGEADEEQLVSAYFGSQDSREAV</sequence>
<evidence type="ECO:0000313" key="6">
    <source>
        <dbReference type="EMBL" id="QEA07464.1"/>
    </source>
</evidence>
<keyword evidence="3" id="KW-0547">Nucleotide-binding</keyword>
<dbReference type="Pfam" id="PF00005">
    <property type="entry name" value="ABC_tran"/>
    <property type="match status" value="1"/>
</dbReference>
<evidence type="ECO:0000256" key="4">
    <source>
        <dbReference type="ARBA" id="ARBA00022840"/>
    </source>
</evidence>
<dbReference type="PANTHER" id="PTHR43790">
    <property type="entry name" value="CARBOHYDRATE TRANSPORT ATP-BINDING PROTEIN MG119-RELATED"/>
    <property type="match status" value="1"/>
</dbReference>
<reference evidence="6" key="1">
    <citation type="submission" date="2019-06" db="EMBL/GenBank/DDBJ databases">
        <authorList>
            <person name="Murdoch R.W."/>
            <person name="Fathepure B."/>
        </authorList>
    </citation>
    <scope>NUCLEOTIDE SEQUENCE</scope>
</reference>
<keyword evidence="2" id="KW-0677">Repeat</keyword>
<evidence type="ECO:0000259" key="5">
    <source>
        <dbReference type="PROSITE" id="PS50893"/>
    </source>
</evidence>
<dbReference type="PROSITE" id="PS50893">
    <property type="entry name" value="ABC_TRANSPORTER_2"/>
    <property type="match status" value="1"/>
</dbReference>
<proteinExistence type="predicted"/>
<evidence type="ECO:0000256" key="1">
    <source>
        <dbReference type="ARBA" id="ARBA00022448"/>
    </source>
</evidence>
<dbReference type="EC" id="3.6.3.17" evidence="6"/>
<dbReference type="GO" id="GO:0016887">
    <property type="term" value="F:ATP hydrolysis activity"/>
    <property type="evidence" value="ECO:0007669"/>
    <property type="project" value="InterPro"/>
</dbReference>
<dbReference type="CDD" id="cd03215">
    <property type="entry name" value="ABC_Carb_Monos_II"/>
    <property type="match status" value="1"/>
</dbReference>
<keyword evidence="6" id="KW-0378">Hydrolase</keyword>
<dbReference type="PANTHER" id="PTHR43790:SF9">
    <property type="entry name" value="GALACTOFURANOSE TRANSPORTER ATP-BINDING PROTEIN YTFR"/>
    <property type="match status" value="1"/>
</dbReference>
<dbReference type="InterPro" id="IPR050107">
    <property type="entry name" value="ABC_carbohydrate_import_ATPase"/>
</dbReference>
<dbReference type="InterPro" id="IPR017871">
    <property type="entry name" value="ABC_transporter-like_CS"/>
</dbReference>